<organism evidence="2 3">
    <name type="scientific">Steinernema glaseri</name>
    <dbReference type="NCBI Taxonomy" id="37863"/>
    <lineage>
        <taxon>Eukaryota</taxon>
        <taxon>Metazoa</taxon>
        <taxon>Ecdysozoa</taxon>
        <taxon>Nematoda</taxon>
        <taxon>Chromadorea</taxon>
        <taxon>Rhabditida</taxon>
        <taxon>Tylenchina</taxon>
        <taxon>Panagrolaimomorpha</taxon>
        <taxon>Strongyloidoidea</taxon>
        <taxon>Steinernematidae</taxon>
        <taxon>Steinernema</taxon>
    </lineage>
</organism>
<evidence type="ECO:0000256" key="1">
    <source>
        <dbReference type="SAM" id="Phobius"/>
    </source>
</evidence>
<evidence type="ECO:0000313" key="3">
    <source>
        <dbReference type="WBParaSite" id="L893_g24483.t1"/>
    </source>
</evidence>
<feature type="transmembrane region" description="Helical" evidence="1">
    <location>
        <begin position="134"/>
        <end position="159"/>
    </location>
</feature>
<dbReference type="AlphaFoldDB" id="A0A1I7ZAA0"/>
<keyword evidence="1" id="KW-1133">Transmembrane helix</keyword>
<protein>
    <submittedName>
        <fullName evidence="3">Transmembrane protein 242</fullName>
    </submittedName>
</protein>
<accession>A0A1I7ZAA0</accession>
<name>A0A1I7ZAA0_9BILA</name>
<reference evidence="3" key="1">
    <citation type="submission" date="2016-11" db="UniProtKB">
        <authorList>
            <consortium name="WormBaseParasite"/>
        </authorList>
    </citation>
    <scope>IDENTIFICATION</scope>
</reference>
<feature type="transmembrane region" description="Helical" evidence="1">
    <location>
        <begin position="82"/>
        <end position="102"/>
    </location>
</feature>
<dbReference type="WBParaSite" id="L893_g24483.t1">
    <property type="protein sequence ID" value="L893_g24483.t1"/>
    <property type="gene ID" value="L893_g24483"/>
</dbReference>
<keyword evidence="1" id="KW-0812">Transmembrane</keyword>
<keyword evidence="1" id="KW-0472">Membrane</keyword>
<dbReference type="Proteomes" id="UP000095287">
    <property type="component" value="Unplaced"/>
</dbReference>
<evidence type="ECO:0000313" key="2">
    <source>
        <dbReference type="Proteomes" id="UP000095287"/>
    </source>
</evidence>
<keyword evidence="2" id="KW-1185">Reference proteome</keyword>
<sequence length="187" mass="20810">MTPQSLQSVSAATPQGVGNYYLPYNQFDSMSSPISRRTTVTSQAPALPKKEPLSTVKSPIFAPQFSHILPNSHILELARINYAIKMFGFMCAFSAFFVFLGLNRIDKLKSEMPSMANRTLFGLDSDMIIWETSISISIVTVLSSVCVFFVSGSQLFFLLKVLKTDPKALNHLHLLCDLNSRQSLPVR</sequence>
<proteinExistence type="predicted"/>